<dbReference type="Pfam" id="PF01042">
    <property type="entry name" value="Ribonuc_L-PSP"/>
    <property type="match status" value="1"/>
</dbReference>
<sequence>MIRDRVEVTNKWGNLIGYSRAVRAGNQIFVSGTAASGPDGALHPGDALRQTEVILARISEALATVGAGLADIVETRIFLRDMSDWEVVGKAHGAVFANVRPATTMVQAGGLIDPDFLVEIAATAIVA</sequence>
<keyword evidence="2" id="KW-1185">Reference proteome</keyword>
<evidence type="ECO:0000313" key="2">
    <source>
        <dbReference type="Proteomes" id="UP000232163"/>
    </source>
</evidence>
<dbReference type="CDD" id="cd06154">
    <property type="entry name" value="YjgF_YER057c_UK114_like_6"/>
    <property type="match status" value="1"/>
</dbReference>
<dbReference type="EMBL" id="MZMT01000021">
    <property type="protein sequence ID" value="PIO45291.1"/>
    <property type="molecule type" value="Genomic_DNA"/>
</dbReference>
<dbReference type="RefSeq" id="WP_100003352.1">
    <property type="nucleotide sequence ID" value="NZ_CP017943.1"/>
</dbReference>
<protein>
    <recommendedName>
        <fullName evidence="3">RidA family protein</fullName>
    </recommendedName>
</protein>
<name>A0A2N9W0M3_9HYPH</name>
<dbReference type="Proteomes" id="UP000232163">
    <property type="component" value="Unassembled WGS sequence"/>
</dbReference>
<dbReference type="PANTHER" id="PTHR43857">
    <property type="entry name" value="BLR7761 PROTEIN"/>
    <property type="match status" value="1"/>
</dbReference>
<dbReference type="KEGG" id="pht:BLM14_27665"/>
<reference evidence="1 2" key="1">
    <citation type="journal article" date="2017" name="Int J Environ Stud">
        <title>Does the Miocene-Pliocene relict legume Oxytropis triphylla form nitrogen-fixing nodules with a combination of bacterial strains?</title>
        <authorList>
            <person name="Safronova V."/>
            <person name="Belimov A."/>
            <person name="Sazanova A."/>
            <person name="Kuznetsova I."/>
            <person name="Popova J."/>
            <person name="Andronov E."/>
            <person name="Verkhozina A."/>
            <person name="Tikhonovich I."/>
        </authorList>
    </citation>
    <scope>NUCLEOTIDE SEQUENCE [LARGE SCALE GENOMIC DNA]</scope>
    <source>
        <strain evidence="1 2">Tri-38</strain>
    </source>
</reference>
<gene>
    <name evidence="1" type="ORF">B5P45_08525</name>
</gene>
<dbReference type="InterPro" id="IPR006175">
    <property type="entry name" value="YjgF/YER057c/UK114"/>
</dbReference>
<evidence type="ECO:0008006" key="3">
    <source>
        <dbReference type="Google" id="ProtNLM"/>
    </source>
</evidence>
<dbReference type="SUPFAM" id="SSF55298">
    <property type="entry name" value="YjgF-like"/>
    <property type="match status" value="1"/>
</dbReference>
<dbReference type="InterPro" id="IPR035959">
    <property type="entry name" value="RutC-like_sf"/>
</dbReference>
<dbReference type="AlphaFoldDB" id="A0A2N9W0M3"/>
<dbReference type="Gene3D" id="3.30.1330.40">
    <property type="entry name" value="RutC-like"/>
    <property type="match status" value="1"/>
</dbReference>
<proteinExistence type="predicted"/>
<comment type="caution">
    <text evidence="1">The sequence shown here is derived from an EMBL/GenBank/DDBJ whole genome shotgun (WGS) entry which is preliminary data.</text>
</comment>
<dbReference type="OrthoDB" id="9783572at2"/>
<organism evidence="1 2">
    <name type="scientific">Phyllobacterium zundukense</name>
    <dbReference type="NCBI Taxonomy" id="1867719"/>
    <lineage>
        <taxon>Bacteria</taxon>
        <taxon>Pseudomonadati</taxon>
        <taxon>Pseudomonadota</taxon>
        <taxon>Alphaproteobacteria</taxon>
        <taxon>Hyphomicrobiales</taxon>
        <taxon>Phyllobacteriaceae</taxon>
        <taxon>Phyllobacterium</taxon>
    </lineage>
</organism>
<dbReference type="PANTHER" id="PTHR43857:SF1">
    <property type="entry name" value="YJGH FAMILY PROTEIN"/>
    <property type="match status" value="1"/>
</dbReference>
<accession>A0A2N9W0M3</accession>
<evidence type="ECO:0000313" key="1">
    <source>
        <dbReference type="EMBL" id="PIO45291.1"/>
    </source>
</evidence>